<evidence type="ECO:0000256" key="7">
    <source>
        <dbReference type="ARBA" id="ARBA00022777"/>
    </source>
</evidence>
<dbReference type="SMART" id="SM00388">
    <property type="entry name" value="HisKA"/>
    <property type="match status" value="1"/>
</dbReference>
<dbReference type="PANTHER" id="PTHR45436:SF1">
    <property type="entry name" value="SENSOR PROTEIN QSEC"/>
    <property type="match status" value="1"/>
</dbReference>
<dbReference type="GO" id="GO:0000155">
    <property type="term" value="F:phosphorelay sensor kinase activity"/>
    <property type="evidence" value="ECO:0007669"/>
    <property type="project" value="InterPro"/>
</dbReference>
<gene>
    <name evidence="12" type="primary">qseC_10</name>
    <name evidence="12" type="ORF">GALL_134230</name>
</gene>
<dbReference type="InterPro" id="IPR050428">
    <property type="entry name" value="TCS_sensor_his_kinase"/>
</dbReference>
<evidence type="ECO:0000259" key="11">
    <source>
        <dbReference type="PROSITE" id="PS50109"/>
    </source>
</evidence>
<dbReference type="InterPro" id="IPR004358">
    <property type="entry name" value="Sig_transdc_His_kin-like_C"/>
</dbReference>
<dbReference type="EMBL" id="MLJW01000057">
    <property type="protein sequence ID" value="OIR04489.1"/>
    <property type="molecule type" value="Genomic_DNA"/>
</dbReference>
<dbReference type="AlphaFoldDB" id="A0A1J5S7N9"/>
<name>A0A1J5S7N9_9ZZZZ</name>
<dbReference type="PROSITE" id="PS50109">
    <property type="entry name" value="HIS_KIN"/>
    <property type="match status" value="1"/>
</dbReference>
<evidence type="ECO:0000256" key="5">
    <source>
        <dbReference type="ARBA" id="ARBA00022679"/>
    </source>
</evidence>
<keyword evidence="6 10" id="KW-0812">Transmembrane</keyword>
<dbReference type="EC" id="2.7.13.3" evidence="3"/>
<comment type="subcellular location">
    <subcellularLocation>
        <location evidence="2">Membrane</location>
    </subcellularLocation>
</comment>
<evidence type="ECO:0000256" key="6">
    <source>
        <dbReference type="ARBA" id="ARBA00022692"/>
    </source>
</evidence>
<sequence length="453" mass="49932">MPLMLLIILIDSTLLHRLAVSALEKELDADLYGSVDDIKGYLFRSGINSKDFALLENASRILLNDEVDTILYSVSNDKGMLLSGSKDLVESSQLQASKLKSNFFFVEINHEKFRVVRSTFSLDNASGSQQIIIQVAATLHRRNGLVNKILIGIVVPQLLLMLMSFFIISISVKKGLLPLQVLNDAVSNRSEQNLSPIDLPNIPKEVFLVANSVNRLMSQLHGLILGQNRFIADAAHQLRTPLAGAQAQLELAEIETDPDKLKSILLKVRQSLDRLLHTVNQLLILAKSQSEASVMIKMLPIDLNDISKEVASDMVPTAIQKQIDLGFEQSKTPAMINGNAERLRELLYNLLDNAIRYTPNGGQVTMAINVTETDVELNVIDNGPGVSEKERDKIFDRFHRSIGSGQDGSGLGLAIVKEIAKLHGASIFIAQPETNRGLQVTVSFSRQAALERL</sequence>
<keyword evidence="9 10" id="KW-0472">Membrane</keyword>
<dbReference type="SUPFAM" id="SSF55874">
    <property type="entry name" value="ATPase domain of HSP90 chaperone/DNA topoisomerase II/histidine kinase"/>
    <property type="match status" value="1"/>
</dbReference>
<evidence type="ECO:0000256" key="8">
    <source>
        <dbReference type="ARBA" id="ARBA00022989"/>
    </source>
</evidence>
<dbReference type="Gene3D" id="3.30.565.10">
    <property type="entry name" value="Histidine kinase-like ATPase, C-terminal domain"/>
    <property type="match status" value="1"/>
</dbReference>
<feature type="domain" description="Histidine kinase" evidence="11">
    <location>
        <begin position="233"/>
        <end position="448"/>
    </location>
</feature>
<keyword evidence="5 12" id="KW-0808">Transferase</keyword>
<evidence type="ECO:0000256" key="3">
    <source>
        <dbReference type="ARBA" id="ARBA00012438"/>
    </source>
</evidence>
<dbReference type="SMART" id="SM00387">
    <property type="entry name" value="HATPase_c"/>
    <property type="match status" value="1"/>
</dbReference>
<evidence type="ECO:0000256" key="1">
    <source>
        <dbReference type="ARBA" id="ARBA00000085"/>
    </source>
</evidence>
<keyword evidence="8 10" id="KW-1133">Transmembrane helix</keyword>
<keyword evidence="4" id="KW-0597">Phosphoprotein</keyword>
<evidence type="ECO:0000256" key="2">
    <source>
        <dbReference type="ARBA" id="ARBA00004370"/>
    </source>
</evidence>
<dbReference type="PANTHER" id="PTHR45436">
    <property type="entry name" value="SENSOR HISTIDINE KINASE YKOH"/>
    <property type="match status" value="1"/>
</dbReference>
<evidence type="ECO:0000256" key="9">
    <source>
        <dbReference type="ARBA" id="ARBA00023136"/>
    </source>
</evidence>
<dbReference type="GO" id="GO:0005886">
    <property type="term" value="C:plasma membrane"/>
    <property type="evidence" value="ECO:0007669"/>
    <property type="project" value="TreeGrafter"/>
</dbReference>
<dbReference type="InterPro" id="IPR003594">
    <property type="entry name" value="HATPase_dom"/>
</dbReference>
<dbReference type="Pfam" id="PF02518">
    <property type="entry name" value="HATPase_c"/>
    <property type="match status" value="1"/>
</dbReference>
<protein>
    <recommendedName>
        <fullName evidence="3">histidine kinase</fullName>
        <ecNumber evidence="3">2.7.13.3</ecNumber>
    </recommendedName>
</protein>
<keyword evidence="7" id="KW-0418">Kinase</keyword>
<dbReference type="InterPro" id="IPR003661">
    <property type="entry name" value="HisK_dim/P_dom"/>
</dbReference>
<dbReference type="Pfam" id="PF08521">
    <property type="entry name" value="2CSK_N"/>
    <property type="match status" value="1"/>
</dbReference>
<proteinExistence type="predicted"/>
<dbReference type="CDD" id="cd00082">
    <property type="entry name" value="HisKA"/>
    <property type="match status" value="1"/>
</dbReference>
<dbReference type="InterPro" id="IPR013727">
    <property type="entry name" value="2CSK_N"/>
</dbReference>
<evidence type="ECO:0000256" key="4">
    <source>
        <dbReference type="ARBA" id="ARBA00022553"/>
    </source>
</evidence>
<dbReference type="InterPro" id="IPR036890">
    <property type="entry name" value="HATPase_C_sf"/>
</dbReference>
<dbReference type="InterPro" id="IPR005467">
    <property type="entry name" value="His_kinase_dom"/>
</dbReference>
<dbReference type="Pfam" id="PF00512">
    <property type="entry name" value="HisKA"/>
    <property type="match status" value="1"/>
</dbReference>
<comment type="catalytic activity">
    <reaction evidence="1">
        <text>ATP + protein L-histidine = ADP + protein N-phospho-L-histidine.</text>
        <dbReference type="EC" id="2.7.13.3"/>
    </reaction>
</comment>
<accession>A0A1J5S7N9</accession>
<dbReference type="PRINTS" id="PR00344">
    <property type="entry name" value="BCTRLSENSOR"/>
</dbReference>
<evidence type="ECO:0000313" key="12">
    <source>
        <dbReference type="EMBL" id="OIR04489.1"/>
    </source>
</evidence>
<dbReference type="Gene3D" id="1.10.287.130">
    <property type="match status" value="1"/>
</dbReference>
<organism evidence="12">
    <name type="scientific">mine drainage metagenome</name>
    <dbReference type="NCBI Taxonomy" id="410659"/>
    <lineage>
        <taxon>unclassified sequences</taxon>
        <taxon>metagenomes</taxon>
        <taxon>ecological metagenomes</taxon>
    </lineage>
</organism>
<dbReference type="SUPFAM" id="SSF47384">
    <property type="entry name" value="Homodimeric domain of signal transducing histidine kinase"/>
    <property type="match status" value="1"/>
</dbReference>
<feature type="transmembrane region" description="Helical" evidence="10">
    <location>
        <begin position="149"/>
        <end position="172"/>
    </location>
</feature>
<dbReference type="InterPro" id="IPR036097">
    <property type="entry name" value="HisK_dim/P_sf"/>
</dbReference>
<comment type="caution">
    <text evidence="12">The sequence shown here is derived from an EMBL/GenBank/DDBJ whole genome shotgun (WGS) entry which is preliminary data.</text>
</comment>
<reference evidence="12" key="1">
    <citation type="submission" date="2016-10" db="EMBL/GenBank/DDBJ databases">
        <title>Sequence of Gallionella enrichment culture.</title>
        <authorList>
            <person name="Poehlein A."/>
            <person name="Muehling M."/>
            <person name="Daniel R."/>
        </authorList>
    </citation>
    <scope>NUCLEOTIDE SEQUENCE</scope>
</reference>
<evidence type="ECO:0000256" key="10">
    <source>
        <dbReference type="SAM" id="Phobius"/>
    </source>
</evidence>